<dbReference type="InterPro" id="IPR049513">
    <property type="entry name" value="TetR_C_40"/>
</dbReference>
<evidence type="ECO:0000256" key="4">
    <source>
        <dbReference type="PROSITE-ProRule" id="PRU00335"/>
    </source>
</evidence>
<dbReference type="PANTHER" id="PTHR30055:SF234">
    <property type="entry name" value="HTH-TYPE TRANSCRIPTIONAL REGULATOR BETI"/>
    <property type="match status" value="1"/>
</dbReference>
<dbReference type="Proteomes" id="UP000270411">
    <property type="component" value="Chromosome 2"/>
</dbReference>
<evidence type="ECO:0000259" key="5">
    <source>
        <dbReference type="PROSITE" id="PS50977"/>
    </source>
</evidence>
<evidence type="ECO:0000313" key="6">
    <source>
        <dbReference type="EMBL" id="AZG16852.1"/>
    </source>
</evidence>
<dbReference type="GO" id="GO:0003700">
    <property type="term" value="F:DNA-binding transcription factor activity"/>
    <property type="evidence" value="ECO:0007669"/>
    <property type="project" value="TreeGrafter"/>
</dbReference>
<proteinExistence type="predicted"/>
<sequence length="238" mass="25901">MSAKSEIDVPESPTEDHRTRVAAIRRENTRNRLMESALAVFAEKGPDGAMIDDFIAAAGVARGTFYNYFRTTGELLSAVAGEVSDEVLAVIDPVVRRFDDPAMRMAVGCRLYMHMAIRYPLWGAFITRVGTRRGSRGRLLDAYMTRDLEIGIESGRFPIAQVDVARDLSLGALVYGIGTMLRPGAAADYPEQVILAILRALGLPETEATAFAYAPLPDTQPPQGVIFERIAANPPAAD</sequence>
<dbReference type="InterPro" id="IPR050109">
    <property type="entry name" value="HTH-type_TetR-like_transc_reg"/>
</dbReference>
<dbReference type="PANTHER" id="PTHR30055">
    <property type="entry name" value="HTH-TYPE TRANSCRIPTIONAL REGULATOR RUTR"/>
    <property type="match status" value="1"/>
</dbReference>
<evidence type="ECO:0000256" key="3">
    <source>
        <dbReference type="ARBA" id="ARBA00023163"/>
    </source>
</evidence>
<dbReference type="InterPro" id="IPR009057">
    <property type="entry name" value="Homeodomain-like_sf"/>
</dbReference>
<organism evidence="6 7">
    <name type="scientific">Cupriavidus pauculus</name>
    <dbReference type="NCBI Taxonomy" id="82633"/>
    <lineage>
        <taxon>Bacteria</taxon>
        <taxon>Pseudomonadati</taxon>
        <taxon>Pseudomonadota</taxon>
        <taxon>Betaproteobacteria</taxon>
        <taxon>Burkholderiales</taxon>
        <taxon>Burkholderiaceae</taxon>
        <taxon>Cupriavidus</taxon>
    </lineage>
</organism>
<dbReference type="AlphaFoldDB" id="A0A3G8HB73"/>
<feature type="DNA-binding region" description="H-T-H motif" evidence="4">
    <location>
        <begin position="50"/>
        <end position="69"/>
    </location>
</feature>
<gene>
    <name evidence="6" type="ORF">EHF44_26190</name>
</gene>
<keyword evidence="3" id="KW-0804">Transcription</keyword>
<dbReference type="Pfam" id="PF00440">
    <property type="entry name" value="TetR_N"/>
    <property type="match status" value="1"/>
</dbReference>
<evidence type="ECO:0000256" key="1">
    <source>
        <dbReference type="ARBA" id="ARBA00023015"/>
    </source>
</evidence>
<reference evidence="7" key="1">
    <citation type="submission" date="2018-11" db="EMBL/GenBank/DDBJ databases">
        <title>FDA dAtabase for Regulatory Grade micrObial Sequences (FDA-ARGOS): Supporting development and validation of Infectious Disease Dx tests.</title>
        <authorList>
            <person name="Goldberg B."/>
            <person name="Campos J."/>
            <person name="Tallon L."/>
            <person name="Sadzewicz L."/>
            <person name="Zhao X."/>
            <person name="Vavikolanu K."/>
            <person name="Mehta A."/>
            <person name="Aluvathingal J."/>
            <person name="Nadendla S."/>
            <person name="Geyer C."/>
            <person name="Nandy P."/>
            <person name="Yan Y."/>
            <person name="Sichtig H."/>
        </authorList>
    </citation>
    <scope>NUCLEOTIDE SEQUENCE [LARGE SCALE GENOMIC DNA]</scope>
    <source>
        <strain evidence="7">FDAARGOS_614</strain>
    </source>
</reference>
<dbReference type="GO" id="GO:0000976">
    <property type="term" value="F:transcription cis-regulatory region binding"/>
    <property type="evidence" value="ECO:0007669"/>
    <property type="project" value="TreeGrafter"/>
</dbReference>
<dbReference type="Pfam" id="PF21306">
    <property type="entry name" value="TetR_C_40"/>
    <property type="match status" value="1"/>
</dbReference>
<dbReference type="SUPFAM" id="SSF46689">
    <property type="entry name" value="Homeodomain-like"/>
    <property type="match status" value="1"/>
</dbReference>
<dbReference type="KEGG" id="cpau:EHF44_26190"/>
<dbReference type="PROSITE" id="PS50977">
    <property type="entry name" value="HTH_TETR_2"/>
    <property type="match status" value="1"/>
</dbReference>
<feature type="domain" description="HTH tetR-type" evidence="5">
    <location>
        <begin position="27"/>
        <end position="87"/>
    </location>
</feature>
<dbReference type="InterPro" id="IPR001647">
    <property type="entry name" value="HTH_TetR"/>
</dbReference>
<accession>A0A3G8HB73</accession>
<dbReference type="Gene3D" id="1.10.357.10">
    <property type="entry name" value="Tetracycline Repressor, domain 2"/>
    <property type="match status" value="1"/>
</dbReference>
<dbReference type="EMBL" id="CP033970">
    <property type="protein sequence ID" value="AZG16852.1"/>
    <property type="molecule type" value="Genomic_DNA"/>
</dbReference>
<protein>
    <submittedName>
        <fullName evidence="6">TetR/AcrR family transcriptional regulator</fullName>
    </submittedName>
</protein>
<dbReference type="RefSeq" id="WP_124686583.1">
    <property type="nucleotide sequence ID" value="NZ_CP033970.1"/>
</dbReference>
<evidence type="ECO:0000313" key="7">
    <source>
        <dbReference type="Proteomes" id="UP000270411"/>
    </source>
</evidence>
<evidence type="ECO:0000256" key="2">
    <source>
        <dbReference type="ARBA" id="ARBA00023125"/>
    </source>
</evidence>
<keyword evidence="2 4" id="KW-0238">DNA-binding</keyword>
<dbReference type="PRINTS" id="PR00455">
    <property type="entry name" value="HTHTETR"/>
</dbReference>
<keyword evidence="1" id="KW-0805">Transcription regulation</keyword>
<name>A0A3G8HB73_9BURK</name>
<dbReference type="OrthoDB" id="9809772at2"/>